<dbReference type="InterPro" id="IPR048466">
    <property type="entry name" value="DNA_pol3_delta-like_C"/>
</dbReference>
<accession>A0A7X6DSY5</accession>
<organism evidence="11 12">
    <name type="scientific">Candidatus Manganitrophus noduliformans</name>
    <dbReference type="NCBI Taxonomy" id="2606439"/>
    <lineage>
        <taxon>Bacteria</taxon>
        <taxon>Pseudomonadati</taxon>
        <taxon>Nitrospirota</taxon>
        <taxon>Nitrospiria</taxon>
        <taxon>Candidatus Troglogloeales</taxon>
        <taxon>Candidatus Manganitrophaceae</taxon>
        <taxon>Candidatus Manganitrophus</taxon>
    </lineage>
</organism>
<gene>
    <name evidence="11" type="primary">holA</name>
    <name evidence="11" type="ORF">MNODULE_18180</name>
</gene>
<dbReference type="InterPro" id="IPR010372">
    <property type="entry name" value="DNA_pol3_delta_N"/>
</dbReference>
<dbReference type="InterPro" id="IPR005790">
    <property type="entry name" value="DNA_polIII_delta"/>
</dbReference>
<dbReference type="SUPFAM" id="SSF48019">
    <property type="entry name" value="post-AAA+ oligomerization domain-like"/>
    <property type="match status" value="1"/>
</dbReference>
<dbReference type="NCBIfam" id="TIGR01128">
    <property type="entry name" value="holA"/>
    <property type="match status" value="1"/>
</dbReference>
<dbReference type="InterPro" id="IPR027417">
    <property type="entry name" value="P-loop_NTPase"/>
</dbReference>
<comment type="catalytic activity">
    <reaction evidence="8">
        <text>DNA(n) + a 2'-deoxyribonucleoside 5'-triphosphate = DNA(n+1) + diphosphate</text>
        <dbReference type="Rhea" id="RHEA:22508"/>
        <dbReference type="Rhea" id="RHEA-COMP:17339"/>
        <dbReference type="Rhea" id="RHEA-COMP:17340"/>
        <dbReference type="ChEBI" id="CHEBI:33019"/>
        <dbReference type="ChEBI" id="CHEBI:61560"/>
        <dbReference type="ChEBI" id="CHEBI:173112"/>
        <dbReference type="EC" id="2.7.7.7"/>
    </reaction>
</comment>
<dbReference type="Gene3D" id="1.20.272.10">
    <property type="match status" value="1"/>
</dbReference>
<dbReference type="AlphaFoldDB" id="A0A7X6DSY5"/>
<reference evidence="11 12" key="1">
    <citation type="journal article" date="2020" name="Nature">
        <title>Bacterial chemolithoautotrophy via manganese oxidation.</title>
        <authorList>
            <person name="Yu H."/>
            <person name="Leadbetter J.R."/>
        </authorList>
    </citation>
    <scope>NUCLEOTIDE SEQUENCE [LARGE SCALE GENOMIC DNA]</scope>
    <source>
        <strain evidence="11 12">Mn-1</strain>
    </source>
</reference>
<keyword evidence="6" id="KW-0239">DNA-directed DNA polymerase</keyword>
<keyword evidence="12" id="KW-1185">Reference proteome</keyword>
<feature type="domain" description="DNA polymerase III delta N-terminal" evidence="9">
    <location>
        <begin position="19"/>
        <end position="133"/>
    </location>
</feature>
<name>A0A7X6DSY5_9BACT</name>
<evidence type="ECO:0000259" key="10">
    <source>
        <dbReference type="Pfam" id="PF21694"/>
    </source>
</evidence>
<dbReference type="PANTHER" id="PTHR34388">
    <property type="entry name" value="DNA POLYMERASE III SUBUNIT DELTA"/>
    <property type="match status" value="1"/>
</dbReference>
<evidence type="ECO:0000256" key="2">
    <source>
        <dbReference type="ARBA" id="ARBA00017703"/>
    </source>
</evidence>
<dbReference type="RefSeq" id="WP_168062627.1">
    <property type="nucleotide sequence ID" value="NZ_VTOW01000004.1"/>
</dbReference>
<evidence type="ECO:0000256" key="5">
    <source>
        <dbReference type="ARBA" id="ARBA00022705"/>
    </source>
</evidence>
<evidence type="ECO:0000256" key="7">
    <source>
        <dbReference type="ARBA" id="ARBA00034754"/>
    </source>
</evidence>
<dbReference type="InterPro" id="IPR008921">
    <property type="entry name" value="DNA_pol3_clamp-load_cplx_C"/>
</dbReference>
<dbReference type="Pfam" id="PF06144">
    <property type="entry name" value="DNA_pol3_delta"/>
    <property type="match status" value="1"/>
</dbReference>
<dbReference type="Gene3D" id="1.10.8.60">
    <property type="match status" value="1"/>
</dbReference>
<dbReference type="Pfam" id="PF21694">
    <property type="entry name" value="DNA_pol3_delta_C"/>
    <property type="match status" value="1"/>
</dbReference>
<comment type="caution">
    <text evidence="11">The sequence shown here is derived from an EMBL/GenBank/DDBJ whole genome shotgun (WGS) entry which is preliminary data.</text>
</comment>
<evidence type="ECO:0000256" key="3">
    <source>
        <dbReference type="ARBA" id="ARBA00022679"/>
    </source>
</evidence>
<comment type="similarity">
    <text evidence="7">Belongs to the DNA polymerase HolA subunit family.</text>
</comment>
<dbReference type="GO" id="GO:0009360">
    <property type="term" value="C:DNA polymerase III complex"/>
    <property type="evidence" value="ECO:0007669"/>
    <property type="project" value="InterPro"/>
</dbReference>
<dbReference type="Proteomes" id="UP000534783">
    <property type="component" value="Unassembled WGS sequence"/>
</dbReference>
<keyword evidence="5" id="KW-0235">DNA replication</keyword>
<dbReference type="Gene3D" id="3.40.50.300">
    <property type="entry name" value="P-loop containing nucleotide triphosphate hydrolases"/>
    <property type="match status" value="1"/>
</dbReference>
<evidence type="ECO:0000313" key="12">
    <source>
        <dbReference type="Proteomes" id="UP000534783"/>
    </source>
</evidence>
<feature type="domain" description="DNA polymerase III delta subunit-like C-terminal" evidence="10">
    <location>
        <begin position="207"/>
        <end position="325"/>
    </location>
</feature>
<evidence type="ECO:0000259" key="9">
    <source>
        <dbReference type="Pfam" id="PF06144"/>
    </source>
</evidence>
<keyword evidence="4 11" id="KW-0548">Nucleotidyltransferase</keyword>
<evidence type="ECO:0000256" key="1">
    <source>
        <dbReference type="ARBA" id="ARBA00012417"/>
    </source>
</evidence>
<evidence type="ECO:0000256" key="8">
    <source>
        <dbReference type="ARBA" id="ARBA00049244"/>
    </source>
</evidence>
<proteinExistence type="inferred from homology"/>
<dbReference type="GO" id="GO:0006261">
    <property type="term" value="P:DNA-templated DNA replication"/>
    <property type="evidence" value="ECO:0007669"/>
    <property type="project" value="TreeGrafter"/>
</dbReference>
<sequence length="347" mass="39505">MTYTEAVKHLEQARFSPIYLLTGEEPFFIQQILSRFREKVLEEASRDFNYDHFQGESLDPHQVLMTAKTFPLFSARRLVIIQNADLIKDERETLLSYLESPCDTTVLVFVAAKPDMRKKLFTALKKKGTAIHCAPLSEQALPGWIAQEGKRRGVSLSEEATWYLKERLGNDLFLIQQEIDKFSLHSSDKKEVSLEMVQQLIAGGRSHSIFELVRAVGEKNLKRSLTLLSSLLEEGEHPLFILTMLTRQWRLMATAREGIDAGKSETAVGKKVPMPPSLLPAFFKQLRNWKESEIRRAFDLSLAADSQLKGGRQSAPQVLEMLLLDLCRPHPTSQRTGYTLPFLESRS</sequence>
<protein>
    <recommendedName>
        <fullName evidence="2">DNA polymerase III subunit delta</fullName>
        <ecNumber evidence="1">2.7.7.7</ecNumber>
    </recommendedName>
</protein>
<dbReference type="PANTHER" id="PTHR34388:SF1">
    <property type="entry name" value="DNA POLYMERASE III SUBUNIT DELTA"/>
    <property type="match status" value="1"/>
</dbReference>
<dbReference type="SUPFAM" id="SSF52540">
    <property type="entry name" value="P-loop containing nucleoside triphosphate hydrolases"/>
    <property type="match status" value="1"/>
</dbReference>
<dbReference type="GO" id="GO:0003677">
    <property type="term" value="F:DNA binding"/>
    <property type="evidence" value="ECO:0007669"/>
    <property type="project" value="InterPro"/>
</dbReference>
<keyword evidence="3 11" id="KW-0808">Transferase</keyword>
<dbReference type="EMBL" id="VTOW01000004">
    <property type="protein sequence ID" value="NKE72682.1"/>
    <property type="molecule type" value="Genomic_DNA"/>
</dbReference>
<evidence type="ECO:0000313" key="11">
    <source>
        <dbReference type="EMBL" id="NKE72682.1"/>
    </source>
</evidence>
<dbReference type="EC" id="2.7.7.7" evidence="1"/>
<dbReference type="GO" id="GO:0003887">
    <property type="term" value="F:DNA-directed DNA polymerase activity"/>
    <property type="evidence" value="ECO:0007669"/>
    <property type="project" value="UniProtKB-KW"/>
</dbReference>
<evidence type="ECO:0000256" key="4">
    <source>
        <dbReference type="ARBA" id="ARBA00022695"/>
    </source>
</evidence>
<evidence type="ECO:0000256" key="6">
    <source>
        <dbReference type="ARBA" id="ARBA00022932"/>
    </source>
</evidence>